<protein>
    <recommendedName>
        <fullName evidence="3">MarR family transcriptional regulator</fullName>
    </recommendedName>
</protein>
<gene>
    <name evidence="1" type="ORF">OSCT_1456</name>
</gene>
<organism evidence="1 2">
    <name type="scientific">Oscillochloris trichoides DG-6</name>
    <dbReference type="NCBI Taxonomy" id="765420"/>
    <lineage>
        <taxon>Bacteria</taxon>
        <taxon>Bacillati</taxon>
        <taxon>Chloroflexota</taxon>
        <taxon>Chloroflexia</taxon>
        <taxon>Chloroflexales</taxon>
        <taxon>Chloroflexineae</taxon>
        <taxon>Oscillochloridaceae</taxon>
        <taxon>Oscillochloris</taxon>
    </lineage>
</organism>
<dbReference type="AlphaFoldDB" id="E1IDQ5"/>
<evidence type="ECO:0000313" key="2">
    <source>
        <dbReference type="Proteomes" id="UP000054010"/>
    </source>
</evidence>
<accession>E1IDQ5</accession>
<evidence type="ECO:0008006" key="3">
    <source>
        <dbReference type="Google" id="ProtNLM"/>
    </source>
</evidence>
<name>E1IDQ5_9CHLR</name>
<dbReference type="HOGENOM" id="CLU_1966627_0_0_0"/>
<proteinExistence type="predicted"/>
<dbReference type="OrthoDB" id="159171at2"/>
<sequence length="127" mass="14691">MIDPVIQRLLEKAIDTPVKLHLLLMFHENARMDGTAHEIANRVCRDIWSVAQALDELVEDGVMGRSVSSKGDLRYRYAPQPENHEPIKRLIAGYDDPIERDLLQRLIRDLSTYAAYRRSSAWEYQIA</sequence>
<dbReference type="InterPro" id="IPR036390">
    <property type="entry name" value="WH_DNA-bd_sf"/>
</dbReference>
<dbReference type="Proteomes" id="UP000054010">
    <property type="component" value="Unassembled WGS sequence"/>
</dbReference>
<reference evidence="1 2" key="1">
    <citation type="journal article" date="2011" name="J. Bacteriol.">
        <title>Draft genome sequence of the anoxygenic filamentous phototrophic bacterium Oscillochloris trichoides subsp. DG-6.</title>
        <authorList>
            <person name="Kuznetsov B.B."/>
            <person name="Ivanovsky R.N."/>
            <person name="Keppen O.I."/>
            <person name="Sukhacheva M.V."/>
            <person name="Bumazhkin B.K."/>
            <person name="Patutina E.O."/>
            <person name="Beletsky A.V."/>
            <person name="Mardanov A.V."/>
            <person name="Baslerov R.V."/>
            <person name="Panteleeva A.N."/>
            <person name="Kolganova T.V."/>
            <person name="Ravin N.V."/>
            <person name="Skryabin K.G."/>
        </authorList>
    </citation>
    <scope>NUCLEOTIDE SEQUENCE [LARGE SCALE GENOMIC DNA]</scope>
    <source>
        <strain evidence="1 2">DG-6</strain>
    </source>
</reference>
<evidence type="ECO:0000313" key="1">
    <source>
        <dbReference type="EMBL" id="EFO80683.1"/>
    </source>
</evidence>
<dbReference type="SUPFAM" id="SSF46785">
    <property type="entry name" value="Winged helix' DNA-binding domain"/>
    <property type="match status" value="1"/>
</dbReference>
<keyword evidence="2" id="KW-1185">Reference proteome</keyword>
<comment type="caution">
    <text evidence="1">The sequence shown here is derived from an EMBL/GenBank/DDBJ whole genome shotgun (WGS) entry which is preliminary data.</text>
</comment>
<dbReference type="eggNOG" id="ENOG502ZTWX">
    <property type="taxonomic scope" value="Bacteria"/>
</dbReference>
<dbReference type="EMBL" id="ADVR01000043">
    <property type="protein sequence ID" value="EFO80683.1"/>
    <property type="molecule type" value="Genomic_DNA"/>
</dbReference>